<comment type="caution">
    <text evidence="1">The sequence shown here is derived from an EMBL/GenBank/DDBJ whole genome shotgun (WGS) entry which is preliminary data.</text>
</comment>
<proteinExistence type="predicted"/>
<accession>A0A9Q1CNN4</accession>
<reference evidence="1" key="1">
    <citation type="submission" date="2021-10" db="EMBL/GenBank/DDBJ databases">
        <title>Tropical sea cucumber genome reveals ecological adaptation and Cuvierian tubules defense mechanism.</title>
        <authorList>
            <person name="Chen T."/>
        </authorList>
    </citation>
    <scope>NUCLEOTIDE SEQUENCE</scope>
    <source>
        <strain evidence="1">Nanhai2018</strain>
        <tissue evidence="1">Muscle</tissue>
    </source>
</reference>
<evidence type="ECO:0000313" key="1">
    <source>
        <dbReference type="EMBL" id="KAJ8049067.1"/>
    </source>
</evidence>
<organism evidence="1 2">
    <name type="scientific">Holothuria leucospilota</name>
    <name type="common">Black long sea cucumber</name>
    <name type="synonym">Mertensiothuria leucospilota</name>
    <dbReference type="NCBI Taxonomy" id="206669"/>
    <lineage>
        <taxon>Eukaryota</taxon>
        <taxon>Metazoa</taxon>
        <taxon>Echinodermata</taxon>
        <taxon>Eleutherozoa</taxon>
        <taxon>Echinozoa</taxon>
        <taxon>Holothuroidea</taxon>
        <taxon>Aspidochirotacea</taxon>
        <taxon>Aspidochirotida</taxon>
        <taxon>Holothuriidae</taxon>
        <taxon>Holothuria</taxon>
    </lineage>
</organism>
<name>A0A9Q1CNN4_HOLLE</name>
<keyword evidence="2" id="KW-1185">Reference proteome</keyword>
<evidence type="ECO:0000313" key="2">
    <source>
        <dbReference type="Proteomes" id="UP001152320"/>
    </source>
</evidence>
<gene>
    <name evidence="1" type="ORF">HOLleu_01630</name>
</gene>
<sequence length="54" mass="5770">MLEGTPALQGGHVQPRVTSVCSDRIFGQLRQFRVPRELGKTCESGALAGCPGTR</sequence>
<protein>
    <submittedName>
        <fullName evidence="1">Uncharacterized protein</fullName>
    </submittedName>
</protein>
<dbReference type="Proteomes" id="UP001152320">
    <property type="component" value="Chromosome 1"/>
</dbReference>
<dbReference type="EMBL" id="JAIZAY010000001">
    <property type="protein sequence ID" value="KAJ8049067.1"/>
    <property type="molecule type" value="Genomic_DNA"/>
</dbReference>
<dbReference type="AlphaFoldDB" id="A0A9Q1CNN4"/>